<dbReference type="STRING" id="857293.CAAU_0799"/>
<reference evidence="1 2" key="1">
    <citation type="journal article" date="2011" name="J. Bacteriol.">
        <title>Draft genome sequence of Caloramator australicus strain RC3T, a thermoanaerobe from the Great Artesian Basin of Australia.</title>
        <authorList>
            <person name="Ogg C.D."/>
            <person name="Patel B.K.C."/>
        </authorList>
    </citation>
    <scope>NUCLEOTIDE SEQUENCE [LARGE SCALE GENOMIC DNA]</scope>
    <source>
        <strain evidence="1 2">RC3</strain>
    </source>
</reference>
<organism evidence="1 2">
    <name type="scientific">Caloramator australicus RC3</name>
    <dbReference type="NCBI Taxonomy" id="857293"/>
    <lineage>
        <taxon>Bacteria</taxon>
        <taxon>Bacillati</taxon>
        <taxon>Bacillota</taxon>
        <taxon>Clostridia</taxon>
        <taxon>Eubacteriales</taxon>
        <taxon>Clostridiaceae</taxon>
        <taxon>Caloramator</taxon>
    </lineage>
</organism>
<dbReference type="eggNOG" id="ENOG5032ZP7">
    <property type="taxonomic scope" value="Bacteria"/>
</dbReference>
<protein>
    <recommendedName>
        <fullName evidence="3">Head decoration protein</fullName>
    </recommendedName>
</protein>
<dbReference type="Gene3D" id="2.40.300.10">
    <property type="entry name" value="Head decoration protein D"/>
    <property type="match status" value="1"/>
</dbReference>
<keyword evidence="2" id="KW-1185">Reference proteome</keyword>
<name>I7KT77_9CLOT</name>
<accession>I7KT77</accession>
<evidence type="ECO:0008006" key="3">
    <source>
        <dbReference type="Google" id="ProtNLM"/>
    </source>
</evidence>
<dbReference type="InterPro" id="IPR004195">
    <property type="entry name" value="Head_decoration_D"/>
</dbReference>
<dbReference type="RefSeq" id="WP_008908159.1">
    <property type="nucleotide sequence ID" value="NZ_CAKP01000036.1"/>
</dbReference>
<proteinExistence type="predicted"/>
<sequence length="130" mass="13779">MAENLYSKIGEVKLDNLIADSIVPVLVKGITLEKGQGVLKRGTVLGIVTATGLAKVVDSSKTDGTENADCILADDVDTGDGSATTDFPAQAYISGCFNRNALIFGGTDTVEKHETRLRELGIFLKDNIAY</sequence>
<dbReference type="Pfam" id="PF02924">
    <property type="entry name" value="HDPD"/>
    <property type="match status" value="1"/>
</dbReference>
<gene>
    <name evidence="1" type="ORF">CAAU_0799</name>
</gene>
<dbReference type="Proteomes" id="UP000007652">
    <property type="component" value="Unassembled WGS sequence"/>
</dbReference>
<comment type="caution">
    <text evidence="1">The sequence shown here is derived from an EMBL/GenBank/DDBJ whole genome shotgun (WGS) entry which is preliminary data.</text>
</comment>
<dbReference type="EMBL" id="CAKP01000036">
    <property type="protein sequence ID" value="CCJ32883.1"/>
    <property type="molecule type" value="Genomic_DNA"/>
</dbReference>
<dbReference type="AlphaFoldDB" id="I7KT77"/>
<dbReference type="OrthoDB" id="1955632at2"/>
<evidence type="ECO:0000313" key="1">
    <source>
        <dbReference type="EMBL" id="CCJ32883.1"/>
    </source>
</evidence>
<evidence type="ECO:0000313" key="2">
    <source>
        <dbReference type="Proteomes" id="UP000007652"/>
    </source>
</evidence>